<comment type="caution">
    <text evidence="2">The sequence shown here is derived from an EMBL/GenBank/DDBJ whole genome shotgun (WGS) entry which is preliminary data.</text>
</comment>
<dbReference type="RefSeq" id="WP_382343481.1">
    <property type="nucleotide sequence ID" value="NZ_JBHSAB010000023.1"/>
</dbReference>
<dbReference type="EMBL" id="JBHSAB010000023">
    <property type="protein sequence ID" value="MFC3909349.1"/>
    <property type="molecule type" value="Genomic_DNA"/>
</dbReference>
<feature type="chain" id="PRO_5046477365" evidence="1">
    <location>
        <begin position="24"/>
        <end position="128"/>
    </location>
</feature>
<keyword evidence="3" id="KW-1185">Reference proteome</keyword>
<organism evidence="2 3">
    <name type="scientific">Legionella dresdenensis</name>
    <dbReference type="NCBI Taxonomy" id="450200"/>
    <lineage>
        <taxon>Bacteria</taxon>
        <taxon>Pseudomonadati</taxon>
        <taxon>Pseudomonadota</taxon>
        <taxon>Gammaproteobacteria</taxon>
        <taxon>Legionellales</taxon>
        <taxon>Legionellaceae</taxon>
        <taxon>Legionella</taxon>
    </lineage>
</organism>
<gene>
    <name evidence="2" type="ORF">ACFORL_09730</name>
</gene>
<evidence type="ECO:0000313" key="2">
    <source>
        <dbReference type="EMBL" id="MFC3909349.1"/>
    </source>
</evidence>
<protein>
    <submittedName>
        <fullName evidence="2">Uncharacterized protein</fullName>
    </submittedName>
</protein>
<evidence type="ECO:0000256" key="1">
    <source>
        <dbReference type="SAM" id="SignalP"/>
    </source>
</evidence>
<dbReference type="Proteomes" id="UP001595758">
    <property type="component" value="Unassembled WGS sequence"/>
</dbReference>
<keyword evidence="1" id="KW-0732">Signal</keyword>
<evidence type="ECO:0000313" key="3">
    <source>
        <dbReference type="Proteomes" id="UP001595758"/>
    </source>
</evidence>
<accession>A0ABV8CG74</accession>
<proteinExistence type="predicted"/>
<reference evidence="3" key="1">
    <citation type="journal article" date="2019" name="Int. J. Syst. Evol. Microbiol.">
        <title>The Global Catalogue of Microorganisms (GCM) 10K type strain sequencing project: providing services to taxonomists for standard genome sequencing and annotation.</title>
        <authorList>
            <consortium name="The Broad Institute Genomics Platform"/>
            <consortium name="The Broad Institute Genome Sequencing Center for Infectious Disease"/>
            <person name="Wu L."/>
            <person name="Ma J."/>
        </authorList>
    </citation>
    <scope>NUCLEOTIDE SEQUENCE [LARGE SCALE GENOMIC DNA]</scope>
    <source>
        <strain evidence="3">CCUG 59858</strain>
    </source>
</reference>
<name>A0ABV8CG74_9GAMM</name>
<feature type="signal peptide" evidence="1">
    <location>
        <begin position="1"/>
        <end position="23"/>
    </location>
</feature>
<sequence length="128" mass="14017">MLRKIGLGLLCAGALLATDTAVARVHELAPRMTLKYTLEPGQPEVLTNFTLWTINAECTINTEDDADIIHVRALNRSGEIDNIKLKTNEELDVLVRNNQVLKLKAESAAKVELVNNGEHVLVATCKTA</sequence>